<dbReference type="AlphaFoldDB" id="A0A9P6VN45"/>
<dbReference type="Gene3D" id="3.40.50.1820">
    <property type="entry name" value="alpha/beta hydrolase"/>
    <property type="match status" value="1"/>
</dbReference>
<dbReference type="EMBL" id="VNKQ01000005">
    <property type="protein sequence ID" value="KAG0651050.1"/>
    <property type="molecule type" value="Genomic_DNA"/>
</dbReference>
<feature type="domain" description="Epoxide hydrolase N-terminal" evidence="4">
    <location>
        <begin position="21"/>
        <end position="135"/>
    </location>
</feature>
<evidence type="ECO:0000313" key="5">
    <source>
        <dbReference type="EMBL" id="KAG0651050.1"/>
    </source>
</evidence>
<dbReference type="PANTHER" id="PTHR21661">
    <property type="entry name" value="EPOXIDE HYDROLASE 1-RELATED"/>
    <property type="match status" value="1"/>
</dbReference>
<name>A0A9P6VN45_9HELO</name>
<dbReference type="Pfam" id="PF06441">
    <property type="entry name" value="EHN"/>
    <property type="match status" value="1"/>
</dbReference>
<comment type="similarity">
    <text evidence="1">Belongs to the peptidase S33 family.</text>
</comment>
<dbReference type="GO" id="GO:0004301">
    <property type="term" value="F:epoxide hydrolase activity"/>
    <property type="evidence" value="ECO:0007669"/>
    <property type="project" value="TreeGrafter"/>
</dbReference>
<dbReference type="InterPro" id="IPR029058">
    <property type="entry name" value="AB_hydrolase_fold"/>
</dbReference>
<dbReference type="OrthoDB" id="6431331at2759"/>
<gene>
    <name evidence="5" type="ORF">D0Z07_2805</name>
</gene>
<keyword evidence="3" id="KW-0378">Hydrolase</keyword>
<dbReference type="PRINTS" id="PR00412">
    <property type="entry name" value="EPOXHYDRLASE"/>
</dbReference>
<keyword evidence="2" id="KW-0058">Aromatic hydrocarbons catabolism</keyword>
<dbReference type="PIRSF" id="PIRSF001112">
    <property type="entry name" value="Epoxide_hydrolase"/>
    <property type="match status" value="1"/>
</dbReference>
<dbReference type="InterPro" id="IPR010497">
    <property type="entry name" value="Epoxide_hydro_N"/>
</dbReference>
<dbReference type="PANTHER" id="PTHR21661:SF35">
    <property type="entry name" value="EPOXIDE HYDROLASE"/>
    <property type="match status" value="1"/>
</dbReference>
<protein>
    <submittedName>
        <fullName evidence="5">Epoxide Hydratase</fullName>
    </submittedName>
</protein>
<evidence type="ECO:0000256" key="3">
    <source>
        <dbReference type="ARBA" id="ARBA00022801"/>
    </source>
</evidence>
<keyword evidence="6" id="KW-1185">Reference proteome</keyword>
<dbReference type="GO" id="GO:0097176">
    <property type="term" value="P:epoxide metabolic process"/>
    <property type="evidence" value="ECO:0007669"/>
    <property type="project" value="TreeGrafter"/>
</dbReference>
<evidence type="ECO:0000313" key="6">
    <source>
        <dbReference type="Proteomes" id="UP000785200"/>
    </source>
</evidence>
<sequence>MSTFYSVSRVNFVANFGPSPAPFTIKVNEEFIAFTKQKVALTRFPEDVDQPDFTDGPPVHNGTTVRDYWVNEYDWDLVQTQLNAKLIQYTTTVLPPPGSSYVEPVPLHFVHHISSRHDAIPLLFIHGWPGSFIEVEKIIDSLTSPSSSTDPAFHVVAPSVPGFGFSPAPVKPGFGYMAAAHTFDALMKQLGYSKYVIQGGDQGAFILRYQAHLHPESVVAVHSNFWIVPPNSNDLQRYQNNETTEDETVSIEAYEGFTTTFWGYGQIQQTRPLRLGFGMTDSPIGFAMWIYDGMWGIVNNPGFWTPEDIITWTMMMWIQGPYGASRIYKEAAKEGGLTLEGVGTYPFVNQPVAISEFAHDLGYRTLLLEDIRGFFGNRELSNTAVF</sequence>
<reference evidence="5" key="1">
    <citation type="submission" date="2019-07" db="EMBL/GenBank/DDBJ databases">
        <title>Hyphodiscus hymeniophilus genome sequencing and assembly.</title>
        <authorList>
            <person name="Kramer G."/>
            <person name="Nodwell J."/>
        </authorList>
    </citation>
    <scope>NUCLEOTIDE SEQUENCE</scope>
    <source>
        <strain evidence="5">ATCC 34498</strain>
    </source>
</reference>
<evidence type="ECO:0000256" key="2">
    <source>
        <dbReference type="ARBA" id="ARBA00022797"/>
    </source>
</evidence>
<comment type="caution">
    <text evidence="5">The sequence shown here is derived from an EMBL/GenBank/DDBJ whole genome shotgun (WGS) entry which is preliminary data.</text>
</comment>
<accession>A0A9P6VN45</accession>
<dbReference type="SUPFAM" id="SSF53474">
    <property type="entry name" value="alpha/beta-Hydrolases"/>
    <property type="match status" value="1"/>
</dbReference>
<dbReference type="Proteomes" id="UP000785200">
    <property type="component" value="Unassembled WGS sequence"/>
</dbReference>
<proteinExistence type="inferred from homology"/>
<evidence type="ECO:0000259" key="4">
    <source>
        <dbReference type="Pfam" id="PF06441"/>
    </source>
</evidence>
<dbReference type="InterPro" id="IPR016292">
    <property type="entry name" value="Epoxide_hydrolase"/>
</dbReference>
<dbReference type="InterPro" id="IPR000639">
    <property type="entry name" value="Epox_hydrolase-like"/>
</dbReference>
<evidence type="ECO:0000256" key="1">
    <source>
        <dbReference type="ARBA" id="ARBA00010088"/>
    </source>
</evidence>
<organism evidence="5 6">
    <name type="scientific">Hyphodiscus hymeniophilus</name>
    <dbReference type="NCBI Taxonomy" id="353542"/>
    <lineage>
        <taxon>Eukaryota</taxon>
        <taxon>Fungi</taxon>
        <taxon>Dikarya</taxon>
        <taxon>Ascomycota</taxon>
        <taxon>Pezizomycotina</taxon>
        <taxon>Leotiomycetes</taxon>
        <taxon>Helotiales</taxon>
        <taxon>Hyphodiscaceae</taxon>
        <taxon>Hyphodiscus</taxon>
    </lineage>
</organism>